<dbReference type="Gene3D" id="3.40.1190.20">
    <property type="match status" value="1"/>
</dbReference>
<dbReference type="PANTHER" id="PTHR43085:SF15">
    <property type="entry name" value="2-DEHYDRO-3-DEOXYGLUCONOKINASE"/>
    <property type="match status" value="1"/>
</dbReference>
<keyword evidence="3 5" id="KW-0418">Kinase</keyword>
<keyword evidence="2" id="KW-0808">Transferase</keyword>
<dbReference type="CDD" id="cd01166">
    <property type="entry name" value="KdgK"/>
    <property type="match status" value="1"/>
</dbReference>
<dbReference type="InterPro" id="IPR029056">
    <property type="entry name" value="Ribokinase-like"/>
</dbReference>
<dbReference type="PANTHER" id="PTHR43085">
    <property type="entry name" value="HEXOKINASE FAMILY MEMBER"/>
    <property type="match status" value="1"/>
</dbReference>
<organism evidence="5 6">
    <name type="scientific">Allosediminivita pacifica</name>
    <dbReference type="NCBI Taxonomy" id="1267769"/>
    <lineage>
        <taxon>Bacteria</taxon>
        <taxon>Pseudomonadati</taxon>
        <taxon>Pseudomonadota</taxon>
        <taxon>Alphaproteobacteria</taxon>
        <taxon>Rhodobacterales</taxon>
        <taxon>Paracoccaceae</taxon>
        <taxon>Allosediminivita</taxon>
    </lineage>
</organism>
<dbReference type="OrthoDB" id="9776822at2"/>
<dbReference type="SUPFAM" id="SSF53613">
    <property type="entry name" value="Ribokinase-like"/>
    <property type="match status" value="1"/>
</dbReference>
<proteinExistence type="inferred from homology"/>
<gene>
    <name evidence="5" type="ORF">C8N44_11957</name>
</gene>
<dbReference type="PROSITE" id="PS00584">
    <property type="entry name" value="PFKB_KINASES_2"/>
    <property type="match status" value="1"/>
</dbReference>
<accession>A0A2T6AQ02</accession>
<evidence type="ECO:0000256" key="2">
    <source>
        <dbReference type="ARBA" id="ARBA00022679"/>
    </source>
</evidence>
<dbReference type="InterPro" id="IPR002173">
    <property type="entry name" value="Carboh/pur_kinase_PfkB_CS"/>
</dbReference>
<evidence type="ECO:0000256" key="1">
    <source>
        <dbReference type="ARBA" id="ARBA00010688"/>
    </source>
</evidence>
<dbReference type="Pfam" id="PF00294">
    <property type="entry name" value="PfkB"/>
    <property type="match status" value="1"/>
</dbReference>
<evidence type="ECO:0000313" key="6">
    <source>
        <dbReference type="Proteomes" id="UP000244069"/>
    </source>
</evidence>
<dbReference type="GO" id="GO:0006974">
    <property type="term" value="P:DNA damage response"/>
    <property type="evidence" value="ECO:0007669"/>
    <property type="project" value="TreeGrafter"/>
</dbReference>
<protein>
    <submittedName>
        <fullName evidence="5">2-keto-3-deoxygluconate kinase</fullName>
    </submittedName>
</protein>
<comment type="caution">
    <text evidence="5">The sequence shown here is derived from an EMBL/GenBank/DDBJ whole genome shotgun (WGS) entry which is preliminary data.</text>
</comment>
<dbReference type="InterPro" id="IPR050306">
    <property type="entry name" value="PfkB_Carbo_kinase"/>
</dbReference>
<dbReference type="AlphaFoldDB" id="A0A2T6AQ02"/>
<feature type="domain" description="Carbohydrate kinase PfkB" evidence="4">
    <location>
        <begin position="1"/>
        <end position="291"/>
    </location>
</feature>
<dbReference type="RefSeq" id="WP_107977559.1">
    <property type="nucleotide sequence ID" value="NZ_BMEZ01000020.1"/>
</dbReference>
<evidence type="ECO:0000259" key="4">
    <source>
        <dbReference type="Pfam" id="PF00294"/>
    </source>
</evidence>
<keyword evidence="6" id="KW-1185">Reference proteome</keyword>
<dbReference type="GO" id="GO:0019698">
    <property type="term" value="P:D-galacturonate catabolic process"/>
    <property type="evidence" value="ECO:0007669"/>
    <property type="project" value="TreeGrafter"/>
</dbReference>
<reference evidence="5 6" key="1">
    <citation type="submission" date="2018-04" db="EMBL/GenBank/DDBJ databases">
        <title>Genomic Encyclopedia of Archaeal and Bacterial Type Strains, Phase II (KMG-II): from individual species to whole genera.</title>
        <authorList>
            <person name="Goeker M."/>
        </authorList>
    </citation>
    <scope>NUCLEOTIDE SEQUENCE [LARGE SCALE GENOMIC DNA]</scope>
    <source>
        <strain evidence="5 6">DSM 29329</strain>
    </source>
</reference>
<evidence type="ECO:0000313" key="5">
    <source>
        <dbReference type="EMBL" id="PTX45899.1"/>
    </source>
</evidence>
<dbReference type="GO" id="GO:0042840">
    <property type="term" value="P:D-glucuronate catabolic process"/>
    <property type="evidence" value="ECO:0007669"/>
    <property type="project" value="TreeGrafter"/>
</dbReference>
<dbReference type="GO" id="GO:0008673">
    <property type="term" value="F:2-dehydro-3-deoxygluconokinase activity"/>
    <property type="evidence" value="ECO:0007669"/>
    <property type="project" value="TreeGrafter"/>
</dbReference>
<comment type="similarity">
    <text evidence="1">Belongs to the carbohydrate kinase PfkB family.</text>
</comment>
<dbReference type="GO" id="GO:0005829">
    <property type="term" value="C:cytosol"/>
    <property type="evidence" value="ECO:0007669"/>
    <property type="project" value="TreeGrafter"/>
</dbReference>
<name>A0A2T6AQ02_9RHOB</name>
<dbReference type="Proteomes" id="UP000244069">
    <property type="component" value="Unassembled WGS sequence"/>
</dbReference>
<dbReference type="EMBL" id="QBKN01000019">
    <property type="protein sequence ID" value="PTX45899.1"/>
    <property type="molecule type" value="Genomic_DNA"/>
</dbReference>
<dbReference type="InterPro" id="IPR011611">
    <property type="entry name" value="PfkB_dom"/>
</dbReference>
<sequence>MTRILGIGECMIEMAPTGEGTFAMGFAGDTFNTCWYARRLAGPELRVGYLTAVGDDDPSRRMEEFMRDAGVEPEFTVRPGGSVGLYMISLKDGERSFSYWRSTSAARTLADDLEVLPDMTDGDVALVSGITLAILPEAGRTRLLEVLHDARKRGVRVAFDPNIRPKLWESTETMRRWVMAAARVCDIALPSHEDEATHFGDADASATADRYAGAGAGLVVVKDGADPVVIRTPDSRETITPARVTEVVDTTAAGDAFNGAFLVALLEGAEAAQAAKAGCALSARVIAARGALVPV</sequence>
<evidence type="ECO:0000256" key="3">
    <source>
        <dbReference type="ARBA" id="ARBA00022777"/>
    </source>
</evidence>